<dbReference type="EMBL" id="JQBX01000014">
    <property type="protein sequence ID" value="KRN93496.1"/>
    <property type="molecule type" value="Genomic_DNA"/>
</dbReference>
<proteinExistence type="predicted"/>
<dbReference type="Proteomes" id="UP000051859">
    <property type="component" value="Unassembled WGS sequence"/>
</dbReference>
<dbReference type="RefSeq" id="WP_057803661.1">
    <property type="nucleotide sequence ID" value="NZ_JQBX01000014.1"/>
</dbReference>
<gene>
    <name evidence="1" type="ORF">IV81_GL000497</name>
</gene>
<name>A0A0R2KVC5_9LACO</name>
<comment type="caution">
    <text evidence="1">The sequence shown here is derived from an EMBL/GenBank/DDBJ whole genome shotgun (WGS) entry which is preliminary data.</text>
</comment>
<dbReference type="STRING" id="331679.IV81_GL000497"/>
<keyword evidence="2" id="KW-1185">Reference proteome</keyword>
<accession>A0A0R2KVC5</accession>
<dbReference type="AlphaFoldDB" id="A0A0R2KVC5"/>
<dbReference type="PATRIC" id="fig|331679.3.peg.503"/>
<evidence type="ECO:0000313" key="2">
    <source>
        <dbReference type="Proteomes" id="UP000051859"/>
    </source>
</evidence>
<organism evidence="1 2">
    <name type="scientific">Pediococcus stilesii</name>
    <dbReference type="NCBI Taxonomy" id="331679"/>
    <lineage>
        <taxon>Bacteria</taxon>
        <taxon>Bacillati</taxon>
        <taxon>Bacillota</taxon>
        <taxon>Bacilli</taxon>
        <taxon>Lactobacillales</taxon>
        <taxon>Lactobacillaceae</taxon>
        <taxon>Pediococcus</taxon>
    </lineage>
</organism>
<sequence>MDDFSKKLAWNSSIKKMLWYAVPFKKWHTVSISVSKQSSSVYIYLYRKEHIFQLRLADHTQAERGVARYTQIYWDKDTTANEVIERIRRVFAKGLIRARPFGLTEFLILRLVSSTYGKNNRISVFMQNDHSLLIEGEYVGAVFLEGKPLYSSLMSLSKSRLLNVYKNGHLSITHNGLDFLRKYGELRSNAWPKYLSSYSWETIVQMLKNNAVLNYKEEYISNTSAEKRSTSNNIVSLSEQPALQKLSALFNLTERNSPPKEDTEPQKDTPKKWRQLVLDEVASHLPYKHKIVSQLLLSRRRVVYLQIVGDAYIYTIRFGSRQKERTTVKYAYAQNNEVIAANSGKIAGQEAASIDITSLDKIKLRWLMFVWLKIIQLGENHRPHYQVHFSSKKQSVKIANFKNNTVTFFPRSHCRWITQILLLGWVQQDGHGCHISPVGKQILDNYREIALNQSTFWDLELSSDSRTRAMRRLKTN</sequence>
<protein>
    <submittedName>
        <fullName evidence="1">Uncharacterized protein</fullName>
    </submittedName>
</protein>
<evidence type="ECO:0000313" key="1">
    <source>
        <dbReference type="EMBL" id="KRN93496.1"/>
    </source>
</evidence>
<reference evidence="1 2" key="1">
    <citation type="journal article" date="2015" name="Genome Announc.">
        <title>Expanding the biotechnology potential of lactobacilli through comparative genomics of 213 strains and associated genera.</title>
        <authorList>
            <person name="Sun Z."/>
            <person name="Harris H.M."/>
            <person name="McCann A."/>
            <person name="Guo C."/>
            <person name="Argimon S."/>
            <person name="Zhang W."/>
            <person name="Yang X."/>
            <person name="Jeffery I.B."/>
            <person name="Cooney J.C."/>
            <person name="Kagawa T.F."/>
            <person name="Liu W."/>
            <person name="Song Y."/>
            <person name="Salvetti E."/>
            <person name="Wrobel A."/>
            <person name="Rasinkangas P."/>
            <person name="Parkhill J."/>
            <person name="Rea M.C."/>
            <person name="O'Sullivan O."/>
            <person name="Ritari J."/>
            <person name="Douillard F.P."/>
            <person name="Paul Ross R."/>
            <person name="Yang R."/>
            <person name="Briner A.E."/>
            <person name="Felis G.E."/>
            <person name="de Vos W.M."/>
            <person name="Barrangou R."/>
            <person name="Klaenhammer T.R."/>
            <person name="Caufield P.W."/>
            <person name="Cui Y."/>
            <person name="Zhang H."/>
            <person name="O'Toole P.W."/>
        </authorList>
    </citation>
    <scope>NUCLEOTIDE SEQUENCE [LARGE SCALE GENOMIC DNA]</scope>
    <source>
        <strain evidence="1 2">DSM 18001</strain>
    </source>
</reference>